<proteinExistence type="predicted"/>
<protein>
    <submittedName>
        <fullName evidence="1">Uncharacterized protein</fullName>
    </submittedName>
</protein>
<sequence length="247" mass="28325">MDWTSGGLDEVVSFTESHLQFVKSHYSSQEPFNPVTDLPEYKLNRIDEWENSSSAVATPSPWVSTQLIHRHPCEVLAEHWDEVFKDYRFASHLFNGHVDSISRSSACAFCRLLAQSPMIADIEESRPSHFSVYTVNLLGERERLAANIYLPEDYVIGLTVSMGHHRRPEKHLKGLSRRNHRHGSQGLLVPAIKRDDEHGHCSPCIARVIDTNKTDFSLLQRWINKCKISVLLLYFPSFWRVLRTSAA</sequence>
<keyword evidence="2" id="KW-1185">Reference proteome</keyword>
<organism evidence="1 2">
    <name type="scientific">Xylaria bambusicola</name>
    <dbReference type="NCBI Taxonomy" id="326684"/>
    <lineage>
        <taxon>Eukaryota</taxon>
        <taxon>Fungi</taxon>
        <taxon>Dikarya</taxon>
        <taxon>Ascomycota</taxon>
        <taxon>Pezizomycotina</taxon>
        <taxon>Sordariomycetes</taxon>
        <taxon>Xylariomycetidae</taxon>
        <taxon>Xylariales</taxon>
        <taxon>Xylariaceae</taxon>
        <taxon>Xylaria</taxon>
    </lineage>
</organism>
<accession>A0AAN7UJU1</accession>
<dbReference type="AlphaFoldDB" id="A0AAN7UJU1"/>
<dbReference type="EMBL" id="JAWHQM010000012">
    <property type="protein sequence ID" value="KAK5629697.1"/>
    <property type="molecule type" value="Genomic_DNA"/>
</dbReference>
<name>A0AAN7UJU1_9PEZI</name>
<reference evidence="1 2" key="1">
    <citation type="submission" date="2023-10" db="EMBL/GenBank/DDBJ databases">
        <title>Draft genome sequence of Xylaria bambusicola isolate GMP-LS, the root and basal stem rot pathogen of sugarcane in Indonesia.</title>
        <authorList>
            <person name="Selvaraj P."/>
            <person name="Muralishankar V."/>
            <person name="Muruganantham S."/>
            <person name="Sp S."/>
            <person name="Haryani S."/>
            <person name="Lau K.J.X."/>
            <person name="Naqvi N.I."/>
        </authorList>
    </citation>
    <scope>NUCLEOTIDE SEQUENCE [LARGE SCALE GENOMIC DNA]</scope>
    <source>
        <strain evidence="1">GMP-LS</strain>
    </source>
</reference>
<dbReference type="Proteomes" id="UP001305414">
    <property type="component" value="Unassembled WGS sequence"/>
</dbReference>
<evidence type="ECO:0000313" key="2">
    <source>
        <dbReference type="Proteomes" id="UP001305414"/>
    </source>
</evidence>
<gene>
    <name evidence="1" type="ORF">RRF57_005412</name>
</gene>
<comment type="caution">
    <text evidence="1">The sequence shown here is derived from an EMBL/GenBank/DDBJ whole genome shotgun (WGS) entry which is preliminary data.</text>
</comment>
<evidence type="ECO:0000313" key="1">
    <source>
        <dbReference type="EMBL" id="KAK5629697.1"/>
    </source>
</evidence>